<dbReference type="GO" id="GO:0019808">
    <property type="term" value="F:polyamine binding"/>
    <property type="evidence" value="ECO:0007669"/>
    <property type="project" value="InterPro"/>
</dbReference>
<keyword evidence="7" id="KW-1185">Reference proteome</keyword>
<evidence type="ECO:0000256" key="1">
    <source>
        <dbReference type="ARBA" id="ARBA00004418"/>
    </source>
</evidence>
<comment type="subcellular location">
    <subcellularLocation>
        <location evidence="1">Periplasm</location>
    </subcellularLocation>
</comment>
<dbReference type="KEGG" id="nzs:SLY_0866"/>
<evidence type="ECO:0000256" key="3">
    <source>
        <dbReference type="ARBA" id="ARBA00022729"/>
    </source>
</evidence>
<evidence type="ECO:0000313" key="7">
    <source>
        <dbReference type="Proteomes" id="UP000013941"/>
    </source>
</evidence>
<keyword evidence="3" id="KW-0732">Signal</keyword>
<protein>
    <submittedName>
        <fullName evidence="6">Spermidine/putrescine-binding periplasmic protein</fullName>
    </submittedName>
</protein>
<dbReference type="PRINTS" id="PR00909">
    <property type="entry name" value="SPERMDNBNDNG"/>
</dbReference>
<keyword evidence="4" id="KW-0574">Periplasm</keyword>
<sequence>MKKLRNKSLFYFIICTLFLTIFVMILIFIQNRTKKSAITKESKQFLTLFNWGEYLDPQTIIDFEEQNGIEVKQVLFSSNELAITKIKSDDKYDLAILSEYAIDKLIQDELIEGINSEKLEKSNNYNWQYNDQYKEFKEKLPKRFSNYAVPYFWGKVVLIYNKQKINKEEITKESFKILDKPNLKIALCNNPRDGLMVGLKATGGTIEKPTEKELENAKKWLLKLKEKNPNVAFINDQLIDRMSQKGKEYYDVVVAYSGDANFLKEKNDNLEVLDPKEGTNVWVDSLVMPKNSCKELAYKFINFLREKNNYQKNLAYIKYDSPYEDKNNKIKINENDQIYKYDEANQKLINTYWNDVIAYPSKKDYWLFGFSGLILIGLIIAFFMKKRKVFESQY</sequence>
<evidence type="ECO:0000313" key="6">
    <source>
        <dbReference type="EMBL" id="AGL90781.1"/>
    </source>
</evidence>
<dbReference type="SUPFAM" id="SSF53850">
    <property type="entry name" value="Periplasmic binding protein-like II"/>
    <property type="match status" value="1"/>
</dbReference>
<evidence type="ECO:0000256" key="4">
    <source>
        <dbReference type="ARBA" id="ARBA00022764"/>
    </source>
</evidence>
<feature type="transmembrane region" description="Helical" evidence="5">
    <location>
        <begin position="9"/>
        <end position="29"/>
    </location>
</feature>
<dbReference type="GO" id="GO:0015846">
    <property type="term" value="P:polyamine transport"/>
    <property type="evidence" value="ECO:0007669"/>
    <property type="project" value="InterPro"/>
</dbReference>
<keyword evidence="5" id="KW-0812">Transmembrane</keyword>
<dbReference type="PANTHER" id="PTHR30222">
    <property type="entry name" value="SPERMIDINE/PUTRESCINE-BINDING PERIPLASMIC PROTEIN"/>
    <property type="match status" value="1"/>
</dbReference>
<reference evidence="6 7" key="1">
    <citation type="journal article" date="2013" name="BMC Genomics">
        <title>Comparison of the complete genome sequence of two closely related isolates of 'Candidatus Phytoplasma australiense' reveals genome plasticity.</title>
        <authorList>
            <person name="Andersen M.T."/>
            <person name="Liefting L.W."/>
            <person name="Havukkala I."/>
            <person name="Beever R.E."/>
        </authorList>
    </citation>
    <scope>NUCLEOTIDE SEQUENCE [LARGE SCALE GENOMIC DNA]</scope>
    <source>
        <strain evidence="6 7">NZSb11</strain>
    </source>
</reference>
<dbReference type="GO" id="GO:0042597">
    <property type="term" value="C:periplasmic space"/>
    <property type="evidence" value="ECO:0007669"/>
    <property type="project" value="UniProtKB-SubCell"/>
</dbReference>
<dbReference type="Proteomes" id="UP000013941">
    <property type="component" value="Chromosome"/>
</dbReference>
<keyword evidence="5" id="KW-0472">Membrane</keyword>
<feature type="transmembrane region" description="Helical" evidence="5">
    <location>
        <begin position="365"/>
        <end position="384"/>
    </location>
</feature>
<dbReference type="Gene3D" id="3.40.190.10">
    <property type="entry name" value="Periplasmic binding protein-like II"/>
    <property type="match status" value="2"/>
</dbReference>
<evidence type="ECO:0000256" key="2">
    <source>
        <dbReference type="ARBA" id="ARBA00022448"/>
    </source>
</evidence>
<accession>R4RQJ4</accession>
<organism evidence="6 7">
    <name type="scientific">Strawberry lethal yellows phytoplasma (CPA) str. NZSb11</name>
    <dbReference type="NCBI Taxonomy" id="980422"/>
    <lineage>
        <taxon>Bacteria</taxon>
        <taxon>Bacillati</taxon>
        <taxon>Mycoplasmatota</taxon>
        <taxon>Mollicutes</taxon>
        <taxon>Acholeplasmatales</taxon>
        <taxon>Acholeplasmataceae</taxon>
        <taxon>Candidatus Phytoplasma</taxon>
        <taxon>16SrXII (Stolbur group)</taxon>
    </lineage>
</organism>
<evidence type="ECO:0000256" key="5">
    <source>
        <dbReference type="SAM" id="Phobius"/>
    </source>
</evidence>
<dbReference type="InterPro" id="IPR001188">
    <property type="entry name" value="Sperm_putr-bd"/>
</dbReference>
<dbReference type="PATRIC" id="fig|980422.3.peg.799"/>
<dbReference type="EMBL" id="CP002548">
    <property type="protein sequence ID" value="AGL90781.1"/>
    <property type="molecule type" value="Genomic_DNA"/>
</dbReference>
<dbReference type="HOGENOM" id="CLU_026974_1_3_14"/>
<keyword evidence="2" id="KW-0813">Transport</keyword>
<dbReference type="PANTHER" id="PTHR30222:SF17">
    <property type="entry name" value="SPERMIDINE_PUTRESCINE-BINDING PERIPLASMIC PROTEIN"/>
    <property type="match status" value="1"/>
</dbReference>
<dbReference type="Pfam" id="PF13343">
    <property type="entry name" value="SBP_bac_6"/>
    <property type="match status" value="1"/>
</dbReference>
<keyword evidence="5" id="KW-1133">Transmembrane helix</keyword>
<gene>
    <name evidence="6" type="primary">potD</name>
    <name evidence="6" type="ORF">SLY_0866</name>
</gene>
<name>R4RQJ4_PHYAS</name>
<dbReference type="AlphaFoldDB" id="R4RQJ4"/>
<proteinExistence type="predicted"/>